<gene>
    <name evidence="1" type="ORF">CDD81_420</name>
</gene>
<protein>
    <submittedName>
        <fullName evidence="1">Uncharacterized protein</fullName>
    </submittedName>
</protein>
<reference evidence="1 2" key="1">
    <citation type="submission" date="2017-06" db="EMBL/GenBank/DDBJ databases">
        <title>Ant-infecting Ophiocordyceps genomes reveal a high diversity of potential behavioral manipulation genes and a possible major role for enterotoxins.</title>
        <authorList>
            <person name="De Bekker C."/>
            <person name="Evans H.C."/>
            <person name="Brachmann A."/>
            <person name="Hughes D.P."/>
        </authorList>
    </citation>
    <scope>NUCLEOTIDE SEQUENCE [LARGE SCALE GENOMIC DNA]</scope>
    <source>
        <strain evidence="1 2">Map64</strain>
    </source>
</reference>
<organism evidence="1 2">
    <name type="scientific">Ophiocordyceps australis</name>
    <dbReference type="NCBI Taxonomy" id="1399860"/>
    <lineage>
        <taxon>Eukaryota</taxon>
        <taxon>Fungi</taxon>
        <taxon>Dikarya</taxon>
        <taxon>Ascomycota</taxon>
        <taxon>Pezizomycotina</taxon>
        <taxon>Sordariomycetes</taxon>
        <taxon>Hypocreomycetidae</taxon>
        <taxon>Hypocreales</taxon>
        <taxon>Ophiocordycipitaceae</taxon>
        <taxon>Ophiocordyceps</taxon>
    </lineage>
</organism>
<dbReference type="OrthoDB" id="10289553at2759"/>
<accession>A0A2C5XVU0</accession>
<comment type="caution">
    <text evidence="1">The sequence shown here is derived from an EMBL/GenBank/DDBJ whole genome shotgun (WGS) entry which is preliminary data.</text>
</comment>
<proteinExistence type="predicted"/>
<dbReference type="EMBL" id="NJET01000105">
    <property type="protein sequence ID" value="PHH61395.1"/>
    <property type="molecule type" value="Genomic_DNA"/>
</dbReference>
<dbReference type="AlphaFoldDB" id="A0A2C5XVU0"/>
<sequence length="125" mass="14547">MTPRQRHSDYDPDGYWDARVKQYEDRAAVVLRQFAAKPRPVNPTYLSEVGAELFDWLSFLSLHGDPTRDKLLARVTAVHKEWQEALPDMDNPDNVFTKDGMALASYIQGYRSLWPSVREKFEDED</sequence>
<evidence type="ECO:0000313" key="1">
    <source>
        <dbReference type="EMBL" id="PHH61395.1"/>
    </source>
</evidence>
<dbReference type="Proteomes" id="UP000226192">
    <property type="component" value="Unassembled WGS sequence"/>
</dbReference>
<keyword evidence="2" id="KW-1185">Reference proteome</keyword>
<name>A0A2C5XVU0_9HYPO</name>
<evidence type="ECO:0000313" key="2">
    <source>
        <dbReference type="Proteomes" id="UP000226192"/>
    </source>
</evidence>